<dbReference type="InterPro" id="IPR027417">
    <property type="entry name" value="P-loop_NTPase"/>
</dbReference>
<dbReference type="SUPFAM" id="SSF46894">
    <property type="entry name" value="C-terminal effector domain of the bipartite response regulators"/>
    <property type="match status" value="1"/>
</dbReference>
<evidence type="ECO:0000256" key="4">
    <source>
        <dbReference type="ARBA" id="ARBA00023163"/>
    </source>
</evidence>
<keyword evidence="4" id="KW-0804">Transcription</keyword>
<dbReference type="InterPro" id="IPR041664">
    <property type="entry name" value="AAA_16"/>
</dbReference>
<dbReference type="Pfam" id="PF13424">
    <property type="entry name" value="TPR_12"/>
    <property type="match status" value="1"/>
</dbReference>
<evidence type="ECO:0000313" key="7">
    <source>
        <dbReference type="Proteomes" id="UP000250369"/>
    </source>
</evidence>
<dbReference type="SMART" id="SM00028">
    <property type="entry name" value="TPR"/>
    <property type="match status" value="8"/>
</dbReference>
<dbReference type="InterPro" id="IPR005158">
    <property type="entry name" value="BTAD"/>
</dbReference>
<name>A0A329LNQ2_9BACL</name>
<reference evidence="6 7" key="1">
    <citation type="journal article" date="2009" name="Int. J. Syst. Evol. Microbiol.">
        <title>Paenibacillus contaminans sp. nov., isolated from a contaminated laboratory plate.</title>
        <authorList>
            <person name="Chou J.H."/>
            <person name="Lee J.H."/>
            <person name="Lin M.C."/>
            <person name="Chang P.S."/>
            <person name="Arun A.B."/>
            <person name="Young C.C."/>
            <person name="Chen W.M."/>
        </authorList>
    </citation>
    <scope>NUCLEOTIDE SEQUENCE [LARGE SCALE GENOMIC DNA]</scope>
    <source>
        <strain evidence="6 7">CKOBP-6</strain>
    </source>
</reference>
<dbReference type="PANTHER" id="PTHR16305:SF28">
    <property type="entry name" value="GUANYLATE CYCLASE DOMAIN-CONTAINING PROTEIN"/>
    <property type="match status" value="1"/>
</dbReference>
<dbReference type="EMBL" id="QMFB01000056">
    <property type="protein sequence ID" value="RAV08732.1"/>
    <property type="molecule type" value="Genomic_DNA"/>
</dbReference>
<evidence type="ECO:0000256" key="1">
    <source>
        <dbReference type="ARBA" id="ARBA00022741"/>
    </source>
</evidence>
<dbReference type="Proteomes" id="UP000250369">
    <property type="component" value="Unassembled WGS sequence"/>
</dbReference>
<feature type="domain" description="Bacterial transcriptional activator" evidence="5">
    <location>
        <begin position="126"/>
        <end position="259"/>
    </location>
</feature>
<dbReference type="InterPro" id="IPR016032">
    <property type="entry name" value="Sig_transdc_resp-reg_C-effctor"/>
</dbReference>
<organism evidence="6 7">
    <name type="scientific">Paenibacillus contaminans</name>
    <dbReference type="NCBI Taxonomy" id="450362"/>
    <lineage>
        <taxon>Bacteria</taxon>
        <taxon>Bacillati</taxon>
        <taxon>Bacillota</taxon>
        <taxon>Bacilli</taxon>
        <taxon>Bacillales</taxon>
        <taxon>Paenibacillaceae</taxon>
        <taxon>Paenibacillus</taxon>
    </lineage>
</organism>
<proteinExistence type="predicted"/>
<dbReference type="InterPro" id="IPR036388">
    <property type="entry name" value="WH-like_DNA-bd_sf"/>
</dbReference>
<dbReference type="OrthoDB" id="190810at2"/>
<dbReference type="RefSeq" id="WP_113036768.1">
    <property type="nucleotide sequence ID" value="NZ_QMFB01000056.1"/>
</dbReference>
<dbReference type="Pfam" id="PF13432">
    <property type="entry name" value="TPR_16"/>
    <property type="match status" value="1"/>
</dbReference>
<keyword evidence="3" id="KW-0805">Transcription regulation</keyword>
<dbReference type="SUPFAM" id="SSF48452">
    <property type="entry name" value="TPR-like"/>
    <property type="match status" value="3"/>
</dbReference>
<dbReference type="GO" id="GO:0006355">
    <property type="term" value="P:regulation of DNA-templated transcription"/>
    <property type="evidence" value="ECO:0007669"/>
    <property type="project" value="InterPro"/>
</dbReference>
<dbReference type="PANTHER" id="PTHR16305">
    <property type="entry name" value="TESTICULAR SOLUBLE ADENYLYL CYCLASE"/>
    <property type="match status" value="1"/>
</dbReference>
<evidence type="ECO:0000256" key="3">
    <source>
        <dbReference type="ARBA" id="ARBA00023015"/>
    </source>
</evidence>
<dbReference type="SMART" id="SM01043">
    <property type="entry name" value="BTAD"/>
    <property type="match status" value="1"/>
</dbReference>
<evidence type="ECO:0000259" key="5">
    <source>
        <dbReference type="SMART" id="SM01043"/>
    </source>
</evidence>
<dbReference type="Pfam" id="PF03704">
    <property type="entry name" value="BTAD"/>
    <property type="match status" value="1"/>
</dbReference>
<keyword evidence="1" id="KW-0547">Nucleotide-binding</keyword>
<dbReference type="GO" id="GO:0005737">
    <property type="term" value="C:cytoplasm"/>
    <property type="evidence" value="ECO:0007669"/>
    <property type="project" value="TreeGrafter"/>
</dbReference>
<dbReference type="InterPro" id="IPR019734">
    <property type="entry name" value="TPR_rpt"/>
</dbReference>
<accession>A0A329LNQ2</accession>
<dbReference type="SUPFAM" id="SSF52540">
    <property type="entry name" value="P-loop containing nucleoside triphosphate hydrolases"/>
    <property type="match status" value="1"/>
</dbReference>
<dbReference type="Gene3D" id="3.40.50.300">
    <property type="entry name" value="P-loop containing nucleotide triphosphate hydrolases"/>
    <property type="match status" value="1"/>
</dbReference>
<dbReference type="Gene3D" id="1.25.40.10">
    <property type="entry name" value="Tetratricopeptide repeat domain"/>
    <property type="match status" value="3"/>
</dbReference>
<keyword evidence="2" id="KW-0067">ATP-binding</keyword>
<dbReference type="AlphaFoldDB" id="A0A329LNQ2"/>
<comment type="caution">
    <text evidence="6">The sequence shown here is derived from an EMBL/GenBank/DDBJ whole genome shotgun (WGS) entry which is preliminary data.</text>
</comment>
<sequence>MRKKMDGVSITPIFPHHFEQGGDELEGCSVQLLGGMSIILGGEEQQQAVPGGKAKLLLAYLVLAFDRPLSRKQIAFEFWPDSSEKQALSNLRKLLHDLRERLPLIERYIKITPASIGWNDELPCESDVRRFEQAALGQTLHELRQAEELYRGELLPGFFEEWLVAKRELLAQTYVNVLDKLVGLLESQREYSAALFYANKLLMHNNLREESYRTLMRLHALNKDTAGAVLIYRQLQTTIQTELGIAPSEETVRLFQRLMLSGGEPEGEAQRPRPLIGRLDEWGQLLSGWKKAQDGGNTLFVIKGEAGIGKTRLVMEFKERLESEGVQAAFAGCYPSVKALSYSPVAAWLRSIPLPRLHSPHLSELSRLLPELSDRHPDLPKASPIEENWQLHRWYEAIERALADKEPLLLILDNMQWSDSETLQFLSYLLSKDAKAKRFVIATMRTDEYPGDAVEPFISGLRLEGMLTEIELAPLSKEETRSLMAASVGETMAERFSSDIYADTAGNPLFITETLREWQAGGGGEIRLSPMVKSVIENRLSKLMPAHRKLISVAAVAGRPVATAFLSMAAGVEEEALLDELDRLVQLKVLRETASGTYDFTHDVIRETAYSLMNESRRRRYHGQIAGLLPVFHRDSSEAVAAEIAHHYQLAGMEKEAVDYYKLAASAAENIYANETRIGYYNKLCLLLPPEQRLPVLMQLGDALIIAGHWSEAEKTYRRWLDQSGNGASLQERSACDVALGNCLRLQGKYEEAGVHLERALRFFELLDDHAGLSSVYVTLGILYYYMGDYDKVLDYQAKRAELRHTGDRSREDCRFFGVIGHLHYDQCDYGQAIYWIKKQIKLAAENQDKYSIEQAMGVLAMVYMDTDEVNLAFDLLADKMEISKSIGDRMGFGIVFSMLGRYYQYLGRYDLAAPCFAFCLEEAVGIKDLRIVAIALSFEGSSLIAQRRLEEAEPLLERAVRLFSRLNTPYFACEALYYMSLLRHGRHQPERAAHIAEEALEIANRLKRKDMQVRLLIHLLQMKTESGEAAALLQSMREQFSGDQEQAAILYEIWKLNPESAEQKEAALLLNEALFRKSGKQQYIDRCRELSGVCHTSAARPLPPLAAEAVRNKTITPSLLETIDRYWSFG</sequence>
<dbReference type="Pfam" id="PF13191">
    <property type="entry name" value="AAA_16"/>
    <property type="match status" value="1"/>
</dbReference>
<evidence type="ECO:0000256" key="2">
    <source>
        <dbReference type="ARBA" id="ARBA00022840"/>
    </source>
</evidence>
<dbReference type="GO" id="GO:0003677">
    <property type="term" value="F:DNA binding"/>
    <property type="evidence" value="ECO:0007669"/>
    <property type="project" value="InterPro"/>
</dbReference>
<keyword evidence="7" id="KW-1185">Reference proteome</keyword>
<evidence type="ECO:0000313" key="6">
    <source>
        <dbReference type="EMBL" id="RAV08732.1"/>
    </source>
</evidence>
<gene>
    <name evidence="6" type="ORF">DQG23_40675</name>
</gene>
<dbReference type="GO" id="GO:0005524">
    <property type="term" value="F:ATP binding"/>
    <property type="evidence" value="ECO:0007669"/>
    <property type="project" value="UniProtKB-KW"/>
</dbReference>
<dbReference type="InterPro" id="IPR011990">
    <property type="entry name" value="TPR-like_helical_dom_sf"/>
</dbReference>
<protein>
    <recommendedName>
        <fullName evidence="5">Bacterial transcriptional activator domain-containing protein</fullName>
    </recommendedName>
</protein>
<dbReference type="GO" id="GO:0004016">
    <property type="term" value="F:adenylate cyclase activity"/>
    <property type="evidence" value="ECO:0007669"/>
    <property type="project" value="TreeGrafter"/>
</dbReference>
<dbReference type="Gene3D" id="1.10.10.10">
    <property type="entry name" value="Winged helix-like DNA-binding domain superfamily/Winged helix DNA-binding domain"/>
    <property type="match status" value="1"/>
</dbReference>